<dbReference type="PANTHER" id="PTHR11669">
    <property type="entry name" value="REPLICATION FACTOR C / DNA POLYMERASE III GAMMA-TAU SUBUNIT"/>
    <property type="match status" value="1"/>
</dbReference>
<dbReference type="Gene3D" id="3.40.50.300">
    <property type="entry name" value="P-loop containing nucleotide triphosphate hydrolases"/>
    <property type="match status" value="1"/>
</dbReference>
<dbReference type="GO" id="GO:0006261">
    <property type="term" value="P:DNA-templated DNA replication"/>
    <property type="evidence" value="ECO:0007669"/>
    <property type="project" value="TreeGrafter"/>
</dbReference>
<dbReference type="Pfam" id="PF13177">
    <property type="entry name" value="DNA_pol3_delta2"/>
    <property type="match status" value="1"/>
</dbReference>
<name>A0A4S2F6A0_9ACTN</name>
<reference evidence="1 2" key="1">
    <citation type="submission" date="2019-04" db="EMBL/GenBank/DDBJ databases">
        <title>Microbes associate with the intestines of laboratory mice.</title>
        <authorList>
            <person name="Navarre W."/>
            <person name="Wong E."/>
            <person name="Huang K."/>
            <person name="Tropini C."/>
            <person name="Ng K."/>
            <person name="Yu B."/>
        </authorList>
    </citation>
    <scope>NUCLEOTIDE SEQUENCE [LARGE SCALE GENOMIC DNA]</scope>
    <source>
        <strain evidence="1 2">NM07_P-09</strain>
    </source>
</reference>
<evidence type="ECO:0000313" key="2">
    <source>
        <dbReference type="Proteomes" id="UP000310263"/>
    </source>
</evidence>
<dbReference type="OrthoDB" id="9809531at2"/>
<dbReference type="Proteomes" id="UP000310263">
    <property type="component" value="Unassembled WGS sequence"/>
</dbReference>
<proteinExistence type="predicted"/>
<gene>
    <name evidence="1" type="ORF">E5334_01715</name>
</gene>
<keyword evidence="2" id="KW-1185">Reference proteome</keyword>
<comment type="caution">
    <text evidence="1">The sequence shown here is derived from an EMBL/GenBank/DDBJ whole genome shotgun (WGS) entry which is preliminary data.</text>
</comment>
<protein>
    <recommendedName>
        <fullName evidence="3">DNA polymerase III subunit delta</fullName>
    </recommendedName>
</protein>
<dbReference type="InterPro" id="IPR027417">
    <property type="entry name" value="P-loop_NTPase"/>
</dbReference>
<dbReference type="PANTHER" id="PTHR11669:SF8">
    <property type="entry name" value="DNA POLYMERASE III SUBUNIT DELTA"/>
    <property type="match status" value="1"/>
</dbReference>
<accession>A0A4S2F6A0</accession>
<evidence type="ECO:0008006" key="3">
    <source>
        <dbReference type="Google" id="ProtNLM"/>
    </source>
</evidence>
<evidence type="ECO:0000313" key="1">
    <source>
        <dbReference type="EMBL" id="TGY63243.1"/>
    </source>
</evidence>
<dbReference type="InterPro" id="IPR050238">
    <property type="entry name" value="DNA_Rep/Repair_Clamp_Loader"/>
</dbReference>
<sequence>MASGLPSPQIPLIAGERPVTSTPSQAQALLAPLSHQPQVHGYLTRALTEGKVSHASLFIGRAATDQQAAALAVAQALTCPAGGCGTCESCQKVAHSFLEPQNAAHPDVHVYAPGSATGYLLEQVEAIIAAANRSAVGGGSKVFVIQEAQRLGTLAANALLKTLEEPPARTCFILIAPAANGVLPTIVSRCQVVPFAPTNAAAVEEQVAAAAQVSLDEARQALAIYPDVAKACALLKDPDRWALRQQAADLLGNLPHMSDADIVLAARSVAEAAGELSGEMDAKELKERLKAKGLSDAEKRALQDQLAAREQEEQIRADYLTRGAQKALEQQERRQRSAQDRSAMMEVVACCRSLLADALASKELSRPLSGPDAASILAACGSADVSQLLAAIESANRASSQLATNVDGRLVLEAMLFAFKEALCPMSYR</sequence>
<organism evidence="1 2">
    <name type="scientific">Muricaecibacterium torontonense</name>
    <dbReference type="NCBI Taxonomy" id="3032871"/>
    <lineage>
        <taxon>Bacteria</taxon>
        <taxon>Bacillati</taxon>
        <taxon>Actinomycetota</taxon>
        <taxon>Coriobacteriia</taxon>
        <taxon>Coriobacteriales</taxon>
        <taxon>Atopobiaceae</taxon>
        <taxon>Muricaecibacterium</taxon>
    </lineage>
</organism>
<dbReference type="EMBL" id="SRYE01000001">
    <property type="protein sequence ID" value="TGY63243.1"/>
    <property type="molecule type" value="Genomic_DNA"/>
</dbReference>
<dbReference type="SUPFAM" id="SSF52540">
    <property type="entry name" value="P-loop containing nucleoside triphosphate hydrolases"/>
    <property type="match status" value="1"/>
</dbReference>
<dbReference type="AlphaFoldDB" id="A0A4S2F6A0"/>